<comment type="caution">
    <text evidence="1">The sequence shown here is derived from an EMBL/GenBank/DDBJ whole genome shotgun (WGS) entry which is preliminary data.</text>
</comment>
<evidence type="ECO:0000313" key="1">
    <source>
        <dbReference type="EMBL" id="OKA32940.1"/>
    </source>
</evidence>
<name>A0A1C4EGL6_BACCE</name>
<accession>A0A1C4EGL6</accession>
<dbReference type="RefSeq" id="WP_073519051.1">
    <property type="nucleotide sequence ID" value="NZ_MPOM01000023.1"/>
</dbReference>
<dbReference type="EMBL" id="MPON01000015">
    <property type="protein sequence ID" value="OKA32949.1"/>
    <property type="molecule type" value="Genomic_DNA"/>
</dbReference>
<organism evidence="1 3">
    <name type="scientific">Bacillus cereus</name>
    <dbReference type="NCBI Taxonomy" id="1396"/>
    <lineage>
        <taxon>Bacteria</taxon>
        <taxon>Bacillati</taxon>
        <taxon>Bacillota</taxon>
        <taxon>Bacilli</taxon>
        <taxon>Bacillales</taxon>
        <taxon>Bacillaceae</taxon>
        <taxon>Bacillus</taxon>
        <taxon>Bacillus cereus group</taxon>
    </lineage>
</organism>
<sequence length="73" mass="8290">MARSSLDKITLGLAVDEINKEVGLTKVEPTPMNDEAIYKLISVRNEPIVVATPYAMMRFRRNKNIEEQENPAE</sequence>
<evidence type="ECO:0000313" key="3">
    <source>
        <dbReference type="Proteomes" id="UP000186535"/>
    </source>
</evidence>
<dbReference type="Proteomes" id="UP000186535">
    <property type="component" value="Unassembled WGS sequence"/>
</dbReference>
<dbReference type="AlphaFoldDB" id="A0A1C4EGL6"/>
<gene>
    <name evidence="1" type="ORF">BJR07_26880</name>
    <name evidence="2" type="ORF">BJR07_26925</name>
</gene>
<evidence type="ECO:0000313" key="2">
    <source>
        <dbReference type="EMBL" id="OKA32949.1"/>
    </source>
</evidence>
<protein>
    <submittedName>
        <fullName evidence="1">Uncharacterized protein</fullName>
    </submittedName>
</protein>
<proteinExistence type="predicted"/>
<dbReference type="EMBL" id="MPON01000015">
    <property type="protein sequence ID" value="OKA32940.1"/>
    <property type="molecule type" value="Genomic_DNA"/>
</dbReference>
<reference evidence="1 3" key="1">
    <citation type="submission" date="2016-11" db="EMBL/GenBank/DDBJ databases">
        <title>Identification of Bacillus cereus isolated from egg-white.</title>
        <authorList>
            <person name="Soni A."/>
            <person name="Oey I."/>
            <person name="Silcock P."/>
            <person name="Bremer P."/>
        </authorList>
    </citation>
    <scope>NUCLEOTIDE SEQUENCE [LARGE SCALE GENOMIC DNA]</scope>
    <source>
        <strain evidence="1 3">NZAS03</strain>
    </source>
</reference>